<protein>
    <recommendedName>
        <fullName evidence="3">Serine kinase</fullName>
    </recommendedName>
</protein>
<dbReference type="SUPFAM" id="SSF53795">
    <property type="entry name" value="PEP carboxykinase-like"/>
    <property type="match status" value="1"/>
</dbReference>
<dbReference type="EMBL" id="CP053921">
    <property type="protein sequence ID" value="QKG69992.1"/>
    <property type="molecule type" value="Genomic_DNA"/>
</dbReference>
<dbReference type="InterPro" id="IPR027417">
    <property type="entry name" value="P-loop_NTPase"/>
</dbReference>
<dbReference type="Gene3D" id="3.40.50.300">
    <property type="entry name" value="P-loop containing nucleotide triphosphate hydrolases"/>
    <property type="match status" value="1"/>
</dbReference>
<organism evidence="1 2">
    <name type="scientific">Erythrobacter mangrovi</name>
    <dbReference type="NCBI Taxonomy" id="2739433"/>
    <lineage>
        <taxon>Bacteria</taxon>
        <taxon>Pseudomonadati</taxon>
        <taxon>Pseudomonadota</taxon>
        <taxon>Alphaproteobacteria</taxon>
        <taxon>Sphingomonadales</taxon>
        <taxon>Erythrobacteraceae</taxon>
        <taxon>Erythrobacter/Porphyrobacter group</taxon>
        <taxon>Erythrobacter</taxon>
    </lineage>
</organism>
<dbReference type="Proteomes" id="UP000504693">
    <property type="component" value="Chromosome"/>
</dbReference>
<proteinExistence type="predicted"/>
<sequence>MHRYFHSGLSVASEIELPEWAAFAGGDADEPDVTIVLSEGHMPDFPANGAIFAHGDTVSFAVEGVGGWKLERGCVMTLYPSLAADPRELRLFTLGSAWGLLGYQRGHAMWHGSAVERGGRAVLFCGDSGEGKSTMAAAAIASGAALVADDLSRVELGGGAALLHPSSARIKLWSQAIDQLGWRDRVTERDWMREDKFHCSVPSHHAGDDPLPLAAIVVLATGETLALEPLIGGEALKAVLAGTIYRPDALEAMGLWGEQGALAARVVAQVPVFRLTRPRDLAVLDSAVRLVWEGLSLG</sequence>
<name>A0A7D3XXH2_9SPHN</name>
<evidence type="ECO:0000313" key="2">
    <source>
        <dbReference type="Proteomes" id="UP000504693"/>
    </source>
</evidence>
<keyword evidence="2" id="KW-1185">Reference proteome</keyword>
<gene>
    <name evidence="1" type="ORF">HQR01_00630</name>
</gene>
<evidence type="ECO:0008006" key="3">
    <source>
        <dbReference type="Google" id="ProtNLM"/>
    </source>
</evidence>
<dbReference type="RefSeq" id="WP_173211878.1">
    <property type="nucleotide sequence ID" value="NZ_CP053921.1"/>
</dbReference>
<accession>A0A7D3XXH2</accession>
<dbReference type="KEGG" id="emv:HQR01_00630"/>
<evidence type="ECO:0000313" key="1">
    <source>
        <dbReference type="EMBL" id="QKG69992.1"/>
    </source>
</evidence>
<dbReference type="AlphaFoldDB" id="A0A7D3XXH2"/>
<reference evidence="1 2" key="1">
    <citation type="submission" date="2020-05" db="EMBL/GenBank/DDBJ databases">
        <title>Erythrobacter mangrovi sp. nov., isolated from rhizosphere soil of mangrove plant (Kandelia candel).</title>
        <authorList>
            <person name="Ye Y.H."/>
        </authorList>
    </citation>
    <scope>NUCLEOTIDE SEQUENCE [LARGE SCALE GENOMIC DNA]</scope>
    <source>
        <strain evidence="1 2">EB310</strain>
    </source>
</reference>